<evidence type="ECO:0000313" key="6">
    <source>
        <dbReference type="EMBL" id="MBB4912729.1"/>
    </source>
</evidence>
<dbReference type="GO" id="GO:0051536">
    <property type="term" value="F:iron-sulfur cluster binding"/>
    <property type="evidence" value="ECO:0007669"/>
    <property type="project" value="UniProtKB-KW"/>
</dbReference>
<comment type="caution">
    <text evidence="6">The sequence shown here is derived from an EMBL/GenBank/DDBJ whole genome shotgun (WGS) entry which is preliminary data.</text>
</comment>
<dbReference type="GO" id="GO:0043546">
    <property type="term" value="F:molybdopterin cofactor binding"/>
    <property type="evidence" value="ECO:0007669"/>
    <property type="project" value="InterPro"/>
</dbReference>
<dbReference type="PANTHER" id="PTHR43105">
    <property type="entry name" value="RESPIRATORY NITRATE REDUCTASE"/>
    <property type="match status" value="1"/>
</dbReference>
<keyword evidence="2" id="KW-0408">Iron</keyword>
<keyword evidence="7" id="KW-1185">Reference proteome</keyword>
<sequence>MFPTDPTVCEAFGHDLITGGAVEPDRYKAMRPNGRAFLKAAPYLPLPEGPDDEHPLLATSGRTAYHFHTRTKTGRSRRLHRAAPGPWVELSAHDAAELGVTEGDVVRVTSPRGTVEAPARIGRGRDGVVFLPFHFGYWDTAGEDHTRAANELTITEWDPVSKQPLFKLAAVRVEKVADGRSPAPAPTTTASAPADGSAVPPTRGDDDVREDIDVAEPPESPPTPGHVPNVPQPATREA</sequence>
<dbReference type="InterPro" id="IPR050123">
    <property type="entry name" value="Prok_molybdopt-oxidoreductase"/>
</dbReference>
<name>A0A7W7QFU6_9PSEU</name>
<evidence type="ECO:0000259" key="5">
    <source>
        <dbReference type="Pfam" id="PF01568"/>
    </source>
</evidence>
<dbReference type="Proteomes" id="UP000520767">
    <property type="component" value="Unassembled WGS sequence"/>
</dbReference>
<dbReference type="SUPFAM" id="SSF50692">
    <property type="entry name" value="ADC-like"/>
    <property type="match status" value="1"/>
</dbReference>
<proteinExistence type="predicted"/>
<dbReference type="InterPro" id="IPR006657">
    <property type="entry name" value="MoPterin_dinucl-bd_dom"/>
</dbReference>
<feature type="compositionally biased region" description="Acidic residues" evidence="4">
    <location>
        <begin position="207"/>
        <end position="216"/>
    </location>
</feature>
<dbReference type="PANTHER" id="PTHR43105:SF10">
    <property type="entry name" value="NADH-QUINONE OXIDOREDUCTASE SUBUNIT G"/>
    <property type="match status" value="1"/>
</dbReference>
<dbReference type="GO" id="GO:0046872">
    <property type="term" value="F:metal ion binding"/>
    <property type="evidence" value="ECO:0007669"/>
    <property type="project" value="UniProtKB-KW"/>
</dbReference>
<organism evidence="6 7">
    <name type="scientific">Actinophytocola algeriensis</name>
    <dbReference type="NCBI Taxonomy" id="1768010"/>
    <lineage>
        <taxon>Bacteria</taxon>
        <taxon>Bacillati</taxon>
        <taxon>Actinomycetota</taxon>
        <taxon>Actinomycetes</taxon>
        <taxon>Pseudonocardiales</taxon>
        <taxon>Pseudonocardiaceae</taxon>
    </lineage>
</organism>
<dbReference type="GO" id="GO:0016491">
    <property type="term" value="F:oxidoreductase activity"/>
    <property type="evidence" value="ECO:0007669"/>
    <property type="project" value="InterPro"/>
</dbReference>
<keyword evidence="1" id="KW-0479">Metal-binding</keyword>
<feature type="domain" description="Molybdopterin dinucleotide-binding" evidence="5">
    <location>
        <begin position="57"/>
        <end position="169"/>
    </location>
</feature>
<dbReference type="Pfam" id="PF01568">
    <property type="entry name" value="Molydop_binding"/>
    <property type="match status" value="1"/>
</dbReference>
<accession>A0A7W7QFU6</accession>
<reference evidence="6 7" key="1">
    <citation type="submission" date="2020-08" db="EMBL/GenBank/DDBJ databases">
        <title>Genomic Encyclopedia of Type Strains, Phase III (KMG-III): the genomes of soil and plant-associated and newly described type strains.</title>
        <authorList>
            <person name="Whitman W."/>
        </authorList>
    </citation>
    <scope>NUCLEOTIDE SEQUENCE [LARGE SCALE GENOMIC DNA]</scope>
    <source>
        <strain evidence="6 7">CECT 8960</strain>
    </source>
</reference>
<feature type="region of interest" description="Disordered" evidence="4">
    <location>
        <begin position="177"/>
        <end position="238"/>
    </location>
</feature>
<dbReference type="InterPro" id="IPR009010">
    <property type="entry name" value="Asp_de-COase-like_dom_sf"/>
</dbReference>
<dbReference type="CDD" id="cd00508">
    <property type="entry name" value="MopB_CT_Fdh-Nap-like"/>
    <property type="match status" value="1"/>
</dbReference>
<dbReference type="Gene3D" id="2.40.40.20">
    <property type="match status" value="1"/>
</dbReference>
<evidence type="ECO:0000313" key="7">
    <source>
        <dbReference type="Proteomes" id="UP000520767"/>
    </source>
</evidence>
<dbReference type="EMBL" id="JACHJQ010000016">
    <property type="protein sequence ID" value="MBB4912729.1"/>
    <property type="molecule type" value="Genomic_DNA"/>
</dbReference>
<gene>
    <name evidence="6" type="ORF">FHR82_009003</name>
</gene>
<keyword evidence="3" id="KW-0411">Iron-sulfur</keyword>
<evidence type="ECO:0000256" key="2">
    <source>
        <dbReference type="ARBA" id="ARBA00023004"/>
    </source>
</evidence>
<evidence type="ECO:0000256" key="3">
    <source>
        <dbReference type="ARBA" id="ARBA00023014"/>
    </source>
</evidence>
<dbReference type="AlphaFoldDB" id="A0A7W7QFU6"/>
<protein>
    <submittedName>
        <fullName evidence="6">Putative molibdopterin-dependent oxidoreductase YjgC</fullName>
    </submittedName>
</protein>
<evidence type="ECO:0000256" key="1">
    <source>
        <dbReference type="ARBA" id="ARBA00022723"/>
    </source>
</evidence>
<evidence type="ECO:0000256" key="4">
    <source>
        <dbReference type="SAM" id="MobiDB-lite"/>
    </source>
</evidence>